<evidence type="ECO:0000256" key="2">
    <source>
        <dbReference type="PROSITE-ProRule" id="PRU00335"/>
    </source>
</evidence>
<dbReference type="InterPro" id="IPR009057">
    <property type="entry name" value="Homeodomain-like_sf"/>
</dbReference>
<dbReference type="AlphaFoldDB" id="A0A1I1DVD1"/>
<feature type="DNA-binding region" description="H-T-H motif" evidence="2">
    <location>
        <begin position="36"/>
        <end position="55"/>
    </location>
</feature>
<dbReference type="Proteomes" id="UP000199376">
    <property type="component" value="Unassembled WGS sequence"/>
</dbReference>
<reference evidence="4 5" key="1">
    <citation type="submission" date="2016-10" db="EMBL/GenBank/DDBJ databases">
        <authorList>
            <person name="de Groot N.N."/>
        </authorList>
    </citation>
    <scope>NUCLEOTIDE SEQUENCE [LARGE SCALE GENOMIC DNA]</scope>
    <source>
        <strain evidence="4 5">DSM 19113</strain>
    </source>
</reference>
<sequence>MTEKKIKRTDQVNQSIDMLLGGLTKLMQDKPIDKITIGELTDTAGLSRRTFYRHFQTVDDLLTLKVSRLVDRLYGTMDPSHMTFEKVLNSCYETLKPDKAFLLALAKNQREYLLQKVILEKRDESIIQVPHDPIHDLTAYFGAGGMSSIIIYWIHQGFSQSNEEVAQANHELIQHIKRIAQ</sequence>
<evidence type="ECO:0000259" key="3">
    <source>
        <dbReference type="PROSITE" id="PS50977"/>
    </source>
</evidence>
<dbReference type="Pfam" id="PF00440">
    <property type="entry name" value="TetR_N"/>
    <property type="match status" value="1"/>
</dbReference>
<dbReference type="InterPro" id="IPR001647">
    <property type="entry name" value="HTH_TetR"/>
</dbReference>
<evidence type="ECO:0000313" key="5">
    <source>
        <dbReference type="Proteomes" id="UP000199376"/>
    </source>
</evidence>
<dbReference type="PROSITE" id="PS50977">
    <property type="entry name" value="HTH_TETR_2"/>
    <property type="match status" value="1"/>
</dbReference>
<dbReference type="GO" id="GO:0003677">
    <property type="term" value="F:DNA binding"/>
    <property type="evidence" value="ECO:0007669"/>
    <property type="project" value="UniProtKB-UniRule"/>
</dbReference>
<protein>
    <submittedName>
        <fullName evidence="4">Transcriptional regulator, TetR family</fullName>
    </submittedName>
</protein>
<dbReference type="PANTHER" id="PTHR43479:SF11">
    <property type="entry name" value="ACREF_ENVCD OPERON REPRESSOR-RELATED"/>
    <property type="match status" value="1"/>
</dbReference>
<organism evidence="4 5">
    <name type="scientific">Fructobacillus durionis</name>
    <dbReference type="NCBI Taxonomy" id="283737"/>
    <lineage>
        <taxon>Bacteria</taxon>
        <taxon>Bacillati</taxon>
        <taxon>Bacillota</taxon>
        <taxon>Bacilli</taxon>
        <taxon>Lactobacillales</taxon>
        <taxon>Lactobacillaceae</taxon>
        <taxon>Fructobacillus</taxon>
    </lineage>
</organism>
<gene>
    <name evidence="4" type="ORF">SAMN05660453_0132</name>
</gene>
<dbReference type="RefSeq" id="WP_091501054.1">
    <property type="nucleotide sequence ID" value="NZ_FOLI01000001.1"/>
</dbReference>
<accession>A0A1I1DVD1</accession>
<dbReference type="OrthoDB" id="9810250at2"/>
<dbReference type="EMBL" id="FOLI01000001">
    <property type="protein sequence ID" value="SFB78362.1"/>
    <property type="molecule type" value="Genomic_DNA"/>
</dbReference>
<evidence type="ECO:0000313" key="4">
    <source>
        <dbReference type="EMBL" id="SFB78362.1"/>
    </source>
</evidence>
<dbReference type="InterPro" id="IPR050624">
    <property type="entry name" value="HTH-type_Tx_Regulator"/>
</dbReference>
<evidence type="ECO:0000256" key="1">
    <source>
        <dbReference type="ARBA" id="ARBA00023125"/>
    </source>
</evidence>
<keyword evidence="5" id="KW-1185">Reference proteome</keyword>
<dbReference type="PANTHER" id="PTHR43479">
    <property type="entry name" value="ACREF/ENVCD OPERON REPRESSOR-RELATED"/>
    <property type="match status" value="1"/>
</dbReference>
<dbReference type="SUPFAM" id="SSF46689">
    <property type="entry name" value="Homeodomain-like"/>
    <property type="match status" value="1"/>
</dbReference>
<name>A0A1I1DVD1_9LACO</name>
<keyword evidence="1 2" id="KW-0238">DNA-binding</keyword>
<dbReference type="Gene3D" id="1.10.357.10">
    <property type="entry name" value="Tetracycline Repressor, domain 2"/>
    <property type="match status" value="1"/>
</dbReference>
<dbReference type="STRING" id="283737.SAMN05660453_0132"/>
<proteinExistence type="predicted"/>
<feature type="domain" description="HTH tetR-type" evidence="3">
    <location>
        <begin position="13"/>
        <end position="73"/>
    </location>
</feature>